<evidence type="ECO:0000313" key="5">
    <source>
        <dbReference type="EMBL" id="KIV82921.1"/>
    </source>
</evidence>
<dbReference type="OrthoDB" id="47007at2759"/>
<dbReference type="InterPro" id="IPR002347">
    <property type="entry name" value="SDR_fam"/>
</dbReference>
<dbReference type="InterPro" id="IPR057326">
    <property type="entry name" value="KR_dom"/>
</dbReference>
<dbReference type="PRINTS" id="PR00080">
    <property type="entry name" value="SDRFAMILY"/>
</dbReference>
<evidence type="ECO:0000256" key="2">
    <source>
        <dbReference type="ARBA" id="ARBA00022857"/>
    </source>
</evidence>
<evidence type="ECO:0000313" key="6">
    <source>
        <dbReference type="Proteomes" id="UP000053599"/>
    </source>
</evidence>
<proteinExistence type="inferred from homology"/>
<dbReference type="PANTHER" id="PTHR48107:SF7">
    <property type="entry name" value="RE15974P"/>
    <property type="match status" value="1"/>
</dbReference>
<gene>
    <name evidence="5" type="ORF">PV11_04986</name>
</gene>
<name>A0A0D1X5E2_9EURO</name>
<dbReference type="InterPro" id="IPR036291">
    <property type="entry name" value="NAD(P)-bd_dom_sf"/>
</dbReference>
<evidence type="ECO:0000256" key="3">
    <source>
        <dbReference type="ARBA" id="ARBA00023002"/>
    </source>
</evidence>
<dbReference type="HOGENOM" id="CLU_010194_1_3_1"/>
<evidence type="ECO:0000256" key="1">
    <source>
        <dbReference type="ARBA" id="ARBA00006484"/>
    </source>
</evidence>
<organism evidence="5 6">
    <name type="scientific">Exophiala sideris</name>
    <dbReference type="NCBI Taxonomy" id="1016849"/>
    <lineage>
        <taxon>Eukaryota</taxon>
        <taxon>Fungi</taxon>
        <taxon>Dikarya</taxon>
        <taxon>Ascomycota</taxon>
        <taxon>Pezizomycotina</taxon>
        <taxon>Eurotiomycetes</taxon>
        <taxon>Chaetothyriomycetidae</taxon>
        <taxon>Chaetothyriales</taxon>
        <taxon>Herpotrichiellaceae</taxon>
        <taxon>Exophiala</taxon>
    </lineage>
</organism>
<accession>A0A0D1X5E2</accession>
<protein>
    <recommendedName>
        <fullName evidence="4">Ketoreductase domain-containing protein</fullName>
    </recommendedName>
</protein>
<dbReference type="PRINTS" id="PR00081">
    <property type="entry name" value="GDHRDH"/>
</dbReference>
<dbReference type="Gene3D" id="3.40.50.720">
    <property type="entry name" value="NAD(P)-binding Rossmann-like Domain"/>
    <property type="match status" value="1"/>
</dbReference>
<dbReference type="STRING" id="1016849.A0A0D1X5E2"/>
<evidence type="ECO:0000259" key="4">
    <source>
        <dbReference type="SMART" id="SM00822"/>
    </source>
</evidence>
<dbReference type="GO" id="GO:0016614">
    <property type="term" value="F:oxidoreductase activity, acting on CH-OH group of donors"/>
    <property type="evidence" value="ECO:0007669"/>
    <property type="project" value="UniProtKB-ARBA"/>
</dbReference>
<dbReference type="EMBL" id="KN846952">
    <property type="protein sequence ID" value="KIV82921.1"/>
    <property type="molecule type" value="Genomic_DNA"/>
</dbReference>
<dbReference type="SUPFAM" id="SSF51735">
    <property type="entry name" value="NAD(P)-binding Rossmann-fold domains"/>
    <property type="match status" value="1"/>
</dbReference>
<dbReference type="Pfam" id="PF13561">
    <property type="entry name" value="adh_short_C2"/>
    <property type="match status" value="1"/>
</dbReference>
<sequence>MATERSLTGKVAIVSGSAKGIGAATCVELASRGALVIVNYPWPSEKSDAEDVLRRIEVTKGAAAAECRAVEADLSTLDGPQRLVDETVRLTGKHIDILINNAGVAIMRPLKEVDLRQWDTQLNLNARGMLLLTQAVLPHLAQDSRIVNVSSVGARQGYVGSSIYNGTKSMVESFTRCWALEFGRQYRCTVNAVEPGPTNTHGFNHSGPDFLEKIQPMLDATPMGSRLAEPSEIAHAIAFLCERRSGWITGAYYDDYKHASVKFVIRAVTKTTKVG</sequence>
<dbReference type="SMART" id="SM00822">
    <property type="entry name" value="PKS_KR"/>
    <property type="match status" value="1"/>
</dbReference>
<dbReference type="CDD" id="cd05233">
    <property type="entry name" value="SDR_c"/>
    <property type="match status" value="1"/>
</dbReference>
<comment type="similarity">
    <text evidence="1">Belongs to the short-chain dehydrogenases/reductases (SDR) family.</text>
</comment>
<reference evidence="5 6" key="1">
    <citation type="submission" date="2015-01" db="EMBL/GenBank/DDBJ databases">
        <title>The Genome Sequence of Exophiala sideris CBS121828.</title>
        <authorList>
            <consortium name="The Broad Institute Genomics Platform"/>
            <person name="Cuomo C."/>
            <person name="de Hoog S."/>
            <person name="Gorbushina A."/>
            <person name="Stielow B."/>
            <person name="Teixiera M."/>
            <person name="Abouelleil A."/>
            <person name="Chapman S.B."/>
            <person name="Priest M."/>
            <person name="Young S.K."/>
            <person name="Wortman J."/>
            <person name="Nusbaum C."/>
            <person name="Birren B."/>
        </authorList>
    </citation>
    <scope>NUCLEOTIDE SEQUENCE [LARGE SCALE GENOMIC DNA]</scope>
    <source>
        <strain evidence="5 6">CBS 121828</strain>
    </source>
</reference>
<feature type="domain" description="Ketoreductase" evidence="4">
    <location>
        <begin position="10"/>
        <end position="196"/>
    </location>
</feature>
<dbReference type="AlphaFoldDB" id="A0A0D1X5E2"/>
<dbReference type="Proteomes" id="UP000053599">
    <property type="component" value="Unassembled WGS sequence"/>
</dbReference>
<dbReference type="FunFam" id="3.40.50.720:FF:000084">
    <property type="entry name" value="Short-chain dehydrogenase reductase"/>
    <property type="match status" value="1"/>
</dbReference>
<keyword evidence="2" id="KW-0521">NADP</keyword>
<keyword evidence="3" id="KW-0560">Oxidoreductase</keyword>
<dbReference type="PANTHER" id="PTHR48107">
    <property type="entry name" value="NADPH-DEPENDENT ALDEHYDE REDUCTASE-LIKE PROTEIN, CHLOROPLASTIC-RELATED"/>
    <property type="match status" value="1"/>
</dbReference>